<sequence length="60" mass="6743">IKSNLPPTVENAPLFIPASLQAMQIHLTLLERNQETESMSQRKELRKLGQAASQLMLKKA</sequence>
<comment type="caution">
    <text evidence="1">The sequence shown here is derived from an EMBL/GenBank/DDBJ whole genome shotgun (WGS) entry which is preliminary data.</text>
</comment>
<proteinExistence type="predicted"/>
<gene>
    <name evidence="1" type="ORF">PN36_32275</name>
</gene>
<name>A0A4E0QKY1_9GAMM</name>
<dbReference type="AlphaFoldDB" id="A0A4E0QKY1"/>
<feature type="non-terminal residue" evidence="1">
    <location>
        <position position="1"/>
    </location>
</feature>
<organism evidence="1 2">
    <name type="scientific">Candidatus Thiomargarita nelsonii</name>
    <dbReference type="NCBI Taxonomy" id="1003181"/>
    <lineage>
        <taxon>Bacteria</taxon>
        <taxon>Pseudomonadati</taxon>
        <taxon>Pseudomonadota</taxon>
        <taxon>Gammaproteobacteria</taxon>
        <taxon>Thiotrichales</taxon>
        <taxon>Thiotrichaceae</taxon>
        <taxon>Thiomargarita</taxon>
    </lineage>
</organism>
<dbReference type="Proteomes" id="UP000030428">
    <property type="component" value="Unassembled WGS sequence"/>
</dbReference>
<evidence type="ECO:0000313" key="1">
    <source>
        <dbReference type="EMBL" id="TGO01999.1"/>
    </source>
</evidence>
<dbReference type="EMBL" id="JSZA02000279">
    <property type="protein sequence ID" value="TGO01999.1"/>
    <property type="molecule type" value="Genomic_DNA"/>
</dbReference>
<accession>A0A4E0QKY1</accession>
<protein>
    <submittedName>
        <fullName evidence="1">Uncharacterized protein</fullName>
    </submittedName>
</protein>
<evidence type="ECO:0000313" key="2">
    <source>
        <dbReference type="Proteomes" id="UP000030428"/>
    </source>
</evidence>
<reference evidence="1 2" key="1">
    <citation type="journal article" date="2016" name="Front. Microbiol.">
        <title>Single-Cell (Meta-)Genomics of a Dimorphic Candidatus Thiomargarita nelsonii Reveals Genomic Plasticity.</title>
        <authorList>
            <person name="Flood B.E."/>
            <person name="Fliss P."/>
            <person name="Jones D.S."/>
            <person name="Dick G.J."/>
            <person name="Jain S."/>
            <person name="Kaster A.K."/>
            <person name="Winkel M."/>
            <person name="Mussmann M."/>
            <person name="Bailey J."/>
        </authorList>
    </citation>
    <scope>NUCLEOTIDE SEQUENCE [LARGE SCALE GENOMIC DNA]</scope>
    <source>
        <strain evidence="1">Hydrate Ridge</strain>
    </source>
</reference>
<keyword evidence="2" id="KW-1185">Reference proteome</keyword>